<keyword evidence="10" id="KW-0472">Membrane</keyword>
<comment type="similarity">
    <text evidence="2 12">Belongs to the cytochrome P450 family.</text>
</comment>
<sequence>MCFWVQDFSFFVCPGRTKTMKIDHNSIAVQPKKLEKLLREQGFNGNPYRFIIGDLKLMSTWLKQAHSNPVIDLSDDISPRVIPEVIHLTHKYGKNTYIWYGPVPSILVQDPKLVWEASQDVNLFHKHDSSEFSRLLAPGLASYNGAKWAKHRKLVTPAFRMEKLKHMLPPFVTSTNELLRKWEEIVSPQGWFELDVWPSFSTLSSDAISRTAFGSSYEEGRRIFELQEELTALLINSMGSSFIPGWRYLPTARNRRMRQIVKDVDDSIRHIINTRLNAARTGKSCENDLLGILLDSNSQEIDEQGNKGFGMTIEEVIAECKVFYFAGQETTSLLLVWTMILLSRYEEWQTRAREEVRQTFGSNQPDFEGLNHLKVVHMILQEALRLYPPLPVNARITTADVKLGDKTIPAGTFLFLQILLIHRDPEIWGDSVNEFKPERFSEGVSNATKGKLGFFPFGAGPRICVGQNYSILEAKLVIAMILLRFSFELSPSYTHAPRSVITLKPQFGAHLILRKL</sequence>
<keyword evidence="5 11" id="KW-0479">Metal-binding</keyword>
<comment type="cofactor">
    <cofactor evidence="11">
        <name>heme</name>
        <dbReference type="ChEBI" id="CHEBI:30413"/>
    </cofactor>
</comment>
<protein>
    <submittedName>
        <fullName evidence="13">OLC1v1033291C2</fullName>
    </submittedName>
</protein>
<evidence type="ECO:0000256" key="8">
    <source>
        <dbReference type="ARBA" id="ARBA00023004"/>
    </source>
</evidence>
<gene>
    <name evidence="13" type="ORF">OLC1_LOCUS7618</name>
</gene>
<dbReference type="InterPro" id="IPR036396">
    <property type="entry name" value="Cyt_P450_sf"/>
</dbReference>
<keyword evidence="9 12" id="KW-0503">Monooxygenase</keyword>
<dbReference type="GO" id="GO:0016705">
    <property type="term" value="F:oxidoreductase activity, acting on paired donors, with incorporation or reduction of molecular oxygen"/>
    <property type="evidence" value="ECO:0007669"/>
    <property type="project" value="InterPro"/>
</dbReference>
<dbReference type="InterPro" id="IPR001128">
    <property type="entry name" value="Cyt_P450"/>
</dbReference>
<dbReference type="Pfam" id="PF00067">
    <property type="entry name" value="p450"/>
    <property type="match status" value="1"/>
</dbReference>
<dbReference type="GO" id="GO:0020037">
    <property type="term" value="F:heme binding"/>
    <property type="evidence" value="ECO:0007669"/>
    <property type="project" value="InterPro"/>
</dbReference>
<dbReference type="GO" id="GO:0005506">
    <property type="term" value="F:iron ion binding"/>
    <property type="evidence" value="ECO:0007669"/>
    <property type="project" value="InterPro"/>
</dbReference>
<keyword evidence="7 12" id="KW-0560">Oxidoreductase</keyword>
<evidence type="ECO:0000313" key="14">
    <source>
        <dbReference type="Proteomes" id="UP001161247"/>
    </source>
</evidence>
<dbReference type="PROSITE" id="PS00086">
    <property type="entry name" value="CYTOCHROME_P450"/>
    <property type="match status" value="1"/>
</dbReference>
<proteinExistence type="inferred from homology"/>
<evidence type="ECO:0000256" key="1">
    <source>
        <dbReference type="ARBA" id="ARBA00004370"/>
    </source>
</evidence>
<dbReference type="InterPro" id="IPR002401">
    <property type="entry name" value="Cyt_P450_E_grp-I"/>
</dbReference>
<evidence type="ECO:0000256" key="5">
    <source>
        <dbReference type="ARBA" id="ARBA00022723"/>
    </source>
</evidence>
<reference evidence="13" key="1">
    <citation type="submission" date="2023-03" db="EMBL/GenBank/DDBJ databases">
        <authorList>
            <person name="Julca I."/>
        </authorList>
    </citation>
    <scope>NUCLEOTIDE SEQUENCE</scope>
</reference>
<name>A0AAV1CPB5_OLDCO</name>
<dbReference type="SUPFAM" id="SSF48264">
    <property type="entry name" value="Cytochrome P450"/>
    <property type="match status" value="1"/>
</dbReference>
<evidence type="ECO:0000256" key="7">
    <source>
        <dbReference type="ARBA" id="ARBA00023002"/>
    </source>
</evidence>
<keyword evidence="14" id="KW-1185">Reference proteome</keyword>
<keyword evidence="3 11" id="KW-0349">Heme</keyword>
<evidence type="ECO:0000256" key="3">
    <source>
        <dbReference type="ARBA" id="ARBA00022617"/>
    </source>
</evidence>
<accession>A0AAV1CPB5</accession>
<dbReference type="PANTHER" id="PTHR24282">
    <property type="entry name" value="CYTOCHROME P450 FAMILY MEMBER"/>
    <property type="match status" value="1"/>
</dbReference>
<dbReference type="GO" id="GO:0016020">
    <property type="term" value="C:membrane"/>
    <property type="evidence" value="ECO:0007669"/>
    <property type="project" value="UniProtKB-SubCell"/>
</dbReference>
<keyword evidence="8 11" id="KW-0408">Iron</keyword>
<keyword evidence="4" id="KW-0812">Transmembrane</keyword>
<feature type="binding site" description="axial binding residue" evidence="11">
    <location>
        <position position="464"/>
    </location>
    <ligand>
        <name>heme</name>
        <dbReference type="ChEBI" id="CHEBI:30413"/>
    </ligand>
    <ligandPart>
        <name>Fe</name>
        <dbReference type="ChEBI" id="CHEBI:18248"/>
    </ligandPart>
</feature>
<dbReference type="Proteomes" id="UP001161247">
    <property type="component" value="Chromosome 2"/>
</dbReference>
<evidence type="ECO:0000256" key="12">
    <source>
        <dbReference type="RuleBase" id="RU000461"/>
    </source>
</evidence>
<evidence type="ECO:0000256" key="6">
    <source>
        <dbReference type="ARBA" id="ARBA00022989"/>
    </source>
</evidence>
<evidence type="ECO:0000256" key="11">
    <source>
        <dbReference type="PIRSR" id="PIRSR602401-1"/>
    </source>
</evidence>
<dbReference type="AlphaFoldDB" id="A0AAV1CPB5"/>
<organism evidence="13 14">
    <name type="scientific">Oldenlandia corymbosa var. corymbosa</name>
    <dbReference type="NCBI Taxonomy" id="529605"/>
    <lineage>
        <taxon>Eukaryota</taxon>
        <taxon>Viridiplantae</taxon>
        <taxon>Streptophyta</taxon>
        <taxon>Embryophyta</taxon>
        <taxon>Tracheophyta</taxon>
        <taxon>Spermatophyta</taxon>
        <taxon>Magnoliopsida</taxon>
        <taxon>eudicotyledons</taxon>
        <taxon>Gunneridae</taxon>
        <taxon>Pentapetalae</taxon>
        <taxon>asterids</taxon>
        <taxon>lamiids</taxon>
        <taxon>Gentianales</taxon>
        <taxon>Rubiaceae</taxon>
        <taxon>Rubioideae</taxon>
        <taxon>Spermacoceae</taxon>
        <taxon>Hedyotis-Oldenlandia complex</taxon>
        <taxon>Oldenlandia</taxon>
    </lineage>
</organism>
<evidence type="ECO:0000256" key="4">
    <source>
        <dbReference type="ARBA" id="ARBA00022692"/>
    </source>
</evidence>
<keyword evidence="6" id="KW-1133">Transmembrane helix</keyword>
<dbReference type="InterPro" id="IPR017972">
    <property type="entry name" value="Cyt_P450_CS"/>
</dbReference>
<evidence type="ECO:0000256" key="9">
    <source>
        <dbReference type="ARBA" id="ARBA00023033"/>
    </source>
</evidence>
<dbReference type="InterPro" id="IPR050665">
    <property type="entry name" value="Cytochrome_P450_Monooxygen"/>
</dbReference>
<dbReference type="GO" id="GO:0004497">
    <property type="term" value="F:monooxygenase activity"/>
    <property type="evidence" value="ECO:0007669"/>
    <property type="project" value="UniProtKB-KW"/>
</dbReference>
<dbReference type="PANTHER" id="PTHR24282:SF255">
    <property type="entry name" value="CYTOCHROME P450 72A11-RELATED"/>
    <property type="match status" value="1"/>
</dbReference>
<dbReference type="PRINTS" id="PR00463">
    <property type="entry name" value="EP450I"/>
</dbReference>
<evidence type="ECO:0000313" key="13">
    <source>
        <dbReference type="EMBL" id="CAI9097008.1"/>
    </source>
</evidence>
<dbReference type="EMBL" id="OX459119">
    <property type="protein sequence ID" value="CAI9097008.1"/>
    <property type="molecule type" value="Genomic_DNA"/>
</dbReference>
<dbReference type="Gene3D" id="1.10.630.10">
    <property type="entry name" value="Cytochrome P450"/>
    <property type="match status" value="1"/>
</dbReference>
<dbReference type="PRINTS" id="PR00385">
    <property type="entry name" value="P450"/>
</dbReference>
<evidence type="ECO:0000256" key="2">
    <source>
        <dbReference type="ARBA" id="ARBA00010617"/>
    </source>
</evidence>
<comment type="subcellular location">
    <subcellularLocation>
        <location evidence="1">Membrane</location>
    </subcellularLocation>
</comment>
<evidence type="ECO:0000256" key="10">
    <source>
        <dbReference type="ARBA" id="ARBA00023136"/>
    </source>
</evidence>